<name>A0AAD1G299_SPHMI</name>
<dbReference type="EMBL" id="AP018711">
    <property type="protein sequence ID" value="BBE35396.1"/>
    <property type="molecule type" value="Genomic_DNA"/>
</dbReference>
<dbReference type="AlphaFoldDB" id="A0AAD1G299"/>
<evidence type="ECO:0000313" key="4">
    <source>
        <dbReference type="Proteomes" id="UP000276029"/>
    </source>
</evidence>
<dbReference type="Proteomes" id="UP000275727">
    <property type="component" value="Chromosome"/>
</dbReference>
<gene>
    <name evidence="2" type="ORF">DFR51_3208</name>
    <name evidence="1" type="ORF">SmB9_30540</name>
</gene>
<proteinExistence type="predicted"/>
<accession>A0AAD1G299</accession>
<keyword evidence="4" id="KW-1185">Reference proteome</keyword>
<evidence type="ECO:0000313" key="1">
    <source>
        <dbReference type="EMBL" id="BBE35396.1"/>
    </source>
</evidence>
<dbReference type="KEGG" id="smic:SmB9_30540"/>
<reference evidence="1 3" key="1">
    <citation type="submission" date="2018-06" db="EMBL/GenBank/DDBJ databases">
        <title>Complete Genome Sequence of the Microcystin-Degrading Bacterium Sphingosinicella microcystinivorans Strain B-9.</title>
        <authorList>
            <person name="Jin H."/>
            <person name="Nishizawa T."/>
            <person name="Guo Y."/>
            <person name="Nishizawa A."/>
            <person name="Park H."/>
            <person name="Kato H."/>
            <person name="Tsuji K."/>
            <person name="Harada K."/>
        </authorList>
    </citation>
    <scope>NUCLEOTIDE SEQUENCE [LARGE SCALE GENOMIC DNA]</scope>
    <source>
        <strain evidence="1 3">B9</strain>
    </source>
</reference>
<sequence>MADITIRDVLDCEPAEVNSWLAQIADNLCAADQRGLASISPAVPAVLGETFRSSLFTYVAFVAGRPVAVFGVLPGDQPLAGKVWLVGAKWFARNADGIAAEAGRIFGDLLRTHYGFLGNVFDRRNPATVRFFKAAGFTRRAVIPSAPGTCVQLYARLSEPDGD</sequence>
<protein>
    <submittedName>
        <fullName evidence="1">Uncharacterized protein</fullName>
    </submittedName>
</protein>
<evidence type="ECO:0000313" key="2">
    <source>
        <dbReference type="EMBL" id="RKS86501.1"/>
    </source>
</evidence>
<organism evidence="1 3">
    <name type="scientific">Sphingosinicella microcystinivorans</name>
    <dbReference type="NCBI Taxonomy" id="335406"/>
    <lineage>
        <taxon>Bacteria</taxon>
        <taxon>Pseudomonadati</taxon>
        <taxon>Pseudomonadota</taxon>
        <taxon>Alphaproteobacteria</taxon>
        <taxon>Sphingomonadales</taxon>
        <taxon>Sphingosinicellaceae</taxon>
        <taxon>Sphingosinicella</taxon>
    </lineage>
</organism>
<reference evidence="2 4" key="2">
    <citation type="submission" date="2018-10" db="EMBL/GenBank/DDBJ databases">
        <title>Genomic Encyclopedia of Type Strains, Phase IV (KMG-IV): sequencing the most valuable type-strain genomes for metagenomic binning, comparative biology and taxonomic classification.</title>
        <authorList>
            <person name="Goeker M."/>
        </authorList>
    </citation>
    <scope>NUCLEOTIDE SEQUENCE [LARGE SCALE GENOMIC DNA]</scope>
    <source>
        <strain evidence="2 4">DSM 19791</strain>
    </source>
</reference>
<dbReference type="RefSeq" id="WP_121052967.1">
    <property type="nucleotide sequence ID" value="NZ_AP018711.1"/>
</dbReference>
<dbReference type="Proteomes" id="UP000276029">
    <property type="component" value="Unassembled WGS sequence"/>
</dbReference>
<dbReference type="EMBL" id="RBWX01000010">
    <property type="protein sequence ID" value="RKS86501.1"/>
    <property type="molecule type" value="Genomic_DNA"/>
</dbReference>
<evidence type="ECO:0000313" key="3">
    <source>
        <dbReference type="Proteomes" id="UP000275727"/>
    </source>
</evidence>